<proteinExistence type="predicted"/>
<dbReference type="SUPFAM" id="SSF159894">
    <property type="entry name" value="YgaC/TfoX-N like"/>
    <property type="match status" value="1"/>
</dbReference>
<dbReference type="KEGG" id="ffa:FFWV33_04055"/>
<protein>
    <recommendedName>
        <fullName evidence="1">TfoX N-terminal domain-containing protein</fullName>
    </recommendedName>
</protein>
<dbReference type="InterPro" id="IPR007076">
    <property type="entry name" value="TfoX_N"/>
</dbReference>
<dbReference type="Pfam" id="PF04993">
    <property type="entry name" value="TfoX_N"/>
    <property type="match status" value="1"/>
</dbReference>
<evidence type="ECO:0000313" key="3">
    <source>
        <dbReference type="Proteomes" id="UP000244527"/>
    </source>
</evidence>
<organism evidence="2 3">
    <name type="scientific">Flavobacterium faecale</name>
    <dbReference type="NCBI Taxonomy" id="1355330"/>
    <lineage>
        <taxon>Bacteria</taxon>
        <taxon>Pseudomonadati</taxon>
        <taxon>Bacteroidota</taxon>
        <taxon>Flavobacteriia</taxon>
        <taxon>Flavobacteriales</taxon>
        <taxon>Flavobacteriaceae</taxon>
        <taxon>Flavobacterium</taxon>
    </lineage>
</organism>
<name>A0A2S1LAI2_9FLAO</name>
<reference evidence="2 3" key="1">
    <citation type="submission" date="2017-04" db="EMBL/GenBank/DDBJ databases">
        <title>Compelte genome sequence of WV33.</title>
        <authorList>
            <person name="Lee P.C."/>
        </authorList>
    </citation>
    <scope>NUCLEOTIDE SEQUENCE [LARGE SCALE GENOMIC DNA]</scope>
    <source>
        <strain evidence="2 3">WV33</strain>
    </source>
</reference>
<evidence type="ECO:0000313" key="2">
    <source>
        <dbReference type="EMBL" id="AWG20770.1"/>
    </source>
</evidence>
<dbReference type="PANTHER" id="PTHR36121">
    <property type="entry name" value="PROTEIN SXY"/>
    <property type="match status" value="1"/>
</dbReference>
<accession>A0A2S1LAI2</accession>
<keyword evidence="3" id="KW-1185">Reference proteome</keyword>
<sequence length="110" mass="12525">MAASTDYLDFILDQLSNWKTIHYKRMFGCIGLYADDLMFGIVSKELLYFKVDESNKADYLAAGSEALKLFKNNSVVASFYEVPIEILEDANQVIAWAKVSLEIQKSKDKK</sequence>
<dbReference type="AlphaFoldDB" id="A0A2S1LAI2"/>
<dbReference type="InterPro" id="IPR047525">
    <property type="entry name" value="TfoX-like"/>
</dbReference>
<dbReference type="OrthoDB" id="9803291at2"/>
<evidence type="ECO:0000259" key="1">
    <source>
        <dbReference type="Pfam" id="PF04993"/>
    </source>
</evidence>
<dbReference type="PANTHER" id="PTHR36121:SF1">
    <property type="entry name" value="PROTEIN SXY"/>
    <property type="match status" value="1"/>
</dbReference>
<dbReference type="EMBL" id="CP020918">
    <property type="protein sequence ID" value="AWG20770.1"/>
    <property type="molecule type" value="Genomic_DNA"/>
</dbReference>
<feature type="domain" description="TfoX N-terminal" evidence="1">
    <location>
        <begin position="13"/>
        <end position="102"/>
    </location>
</feature>
<dbReference type="RefSeq" id="WP_108739728.1">
    <property type="nucleotide sequence ID" value="NZ_CP020918.1"/>
</dbReference>
<dbReference type="Gene3D" id="3.30.1460.30">
    <property type="entry name" value="YgaC/TfoX-N like chaperone"/>
    <property type="match status" value="1"/>
</dbReference>
<gene>
    <name evidence="2" type="ORF">FFWV33_04055</name>
</gene>
<dbReference type="Proteomes" id="UP000244527">
    <property type="component" value="Chromosome"/>
</dbReference>